<protein>
    <recommendedName>
        <fullName evidence="4">NADH dehydrogenase subunit 1</fullName>
    </recommendedName>
</protein>
<keyword evidence="3" id="KW-1185">Reference proteome</keyword>
<keyword evidence="1" id="KW-1133">Transmembrane helix</keyword>
<feature type="transmembrane region" description="Helical" evidence="1">
    <location>
        <begin position="54"/>
        <end position="77"/>
    </location>
</feature>
<dbReference type="EMBL" id="JAHRIN010067755">
    <property type="protein sequence ID" value="MEQ2214904.1"/>
    <property type="molecule type" value="Genomic_DNA"/>
</dbReference>
<organism evidence="2 3">
    <name type="scientific">Xenoophorus captivus</name>
    <dbReference type="NCBI Taxonomy" id="1517983"/>
    <lineage>
        <taxon>Eukaryota</taxon>
        <taxon>Metazoa</taxon>
        <taxon>Chordata</taxon>
        <taxon>Craniata</taxon>
        <taxon>Vertebrata</taxon>
        <taxon>Euteleostomi</taxon>
        <taxon>Actinopterygii</taxon>
        <taxon>Neopterygii</taxon>
        <taxon>Teleostei</taxon>
        <taxon>Neoteleostei</taxon>
        <taxon>Acanthomorphata</taxon>
        <taxon>Ovalentaria</taxon>
        <taxon>Atherinomorphae</taxon>
        <taxon>Cyprinodontiformes</taxon>
        <taxon>Goodeidae</taxon>
        <taxon>Xenoophorus</taxon>
    </lineage>
</organism>
<evidence type="ECO:0008006" key="4">
    <source>
        <dbReference type="Google" id="ProtNLM"/>
    </source>
</evidence>
<reference evidence="2 3" key="1">
    <citation type="submission" date="2021-06" db="EMBL/GenBank/DDBJ databases">
        <authorList>
            <person name="Palmer J.M."/>
        </authorList>
    </citation>
    <scope>NUCLEOTIDE SEQUENCE [LARGE SCALE GENOMIC DNA]</scope>
    <source>
        <strain evidence="2 3">XC_2019</strain>
        <tissue evidence="2">Muscle</tissue>
    </source>
</reference>
<accession>A0ABV0S3Q9</accession>
<gene>
    <name evidence="2" type="ORF">XENOCAPTIV_023513</name>
</gene>
<comment type="caution">
    <text evidence="2">The sequence shown here is derived from an EMBL/GenBank/DDBJ whole genome shotgun (WGS) entry which is preliminary data.</text>
</comment>
<sequence>FLLGVEMCGISFLSLSFLPSFLPPSGPAFFQYLSSLLASFLSLPFPSFPVLPSYYLTSLPCVLPLSILLASFVLSFLPPFLSGRL</sequence>
<evidence type="ECO:0000256" key="1">
    <source>
        <dbReference type="SAM" id="Phobius"/>
    </source>
</evidence>
<keyword evidence="1" id="KW-0472">Membrane</keyword>
<dbReference type="Proteomes" id="UP001434883">
    <property type="component" value="Unassembled WGS sequence"/>
</dbReference>
<feature type="non-terminal residue" evidence="2">
    <location>
        <position position="1"/>
    </location>
</feature>
<evidence type="ECO:0000313" key="2">
    <source>
        <dbReference type="EMBL" id="MEQ2214904.1"/>
    </source>
</evidence>
<evidence type="ECO:0000313" key="3">
    <source>
        <dbReference type="Proteomes" id="UP001434883"/>
    </source>
</evidence>
<keyword evidence="1" id="KW-0812">Transmembrane</keyword>
<proteinExistence type="predicted"/>
<name>A0ABV0S3Q9_9TELE</name>